<dbReference type="Gene3D" id="2.60.40.1180">
    <property type="entry name" value="Golgi alpha-mannosidase II"/>
    <property type="match status" value="1"/>
</dbReference>
<dbReference type="EMBL" id="MU001636">
    <property type="protein sequence ID" value="KAF2482523.1"/>
    <property type="molecule type" value="Genomic_DNA"/>
</dbReference>
<dbReference type="Gene3D" id="2.60.120.260">
    <property type="entry name" value="Galactose-binding domain-like"/>
    <property type="match status" value="1"/>
</dbReference>
<dbReference type="Pfam" id="PF06964">
    <property type="entry name" value="Alpha-L-AF_C"/>
    <property type="match status" value="1"/>
</dbReference>
<proteinExistence type="inferred from homology"/>
<dbReference type="AlphaFoldDB" id="A0A6A6PSQ6"/>
<dbReference type="SUPFAM" id="SSF51445">
    <property type="entry name" value="(Trans)glycosidases"/>
    <property type="match status" value="1"/>
</dbReference>
<keyword evidence="11" id="KW-1185">Reference proteome</keyword>
<dbReference type="InterPro" id="IPR055235">
    <property type="entry name" value="ASD1_cat"/>
</dbReference>
<dbReference type="GO" id="GO:0031222">
    <property type="term" value="P:arabinan catabolic process"/>
    <property type="evidence" value="ECO:0007669"/>
    <property type="project" value="UniProtKB-UniPathway"/>
</dbReference>
<dbReference type="Pfam" id="PF22848">
    <property type="entry name" value="ASD1_dom"/>
    <property type="match status" value="1"/>
</dbReference>
<dbReference type="RefSeq" id="XP_033589093.1">
    <property type="nucleotide sequence ID" value="XM_033732056.1"/>
</dbReference>
<sequence>MWEILFAAFAATAAAQAVNFTVSSSGGTATSPYQYGIMFEDINHSGDGGVYAELVQNRAFQGNSIFPSNLSSWYPIGGTELSLYNSSNPLSSALPASMLVTVANDSSGEVGFWNEGYWGFPIVESWNYNGSFYVNGNFNGNLTVSLQSNTTGKTYATAAVAVDSTASAWKQFSYQFNPTSDAPDSNNTLRFTMDASDVQEPLNFNLLSLFPPTYNNRPNGLRVDLMEAMAQLKPSFFRMPGGNNIEGDAPPYWYNWTNTIGPLVDRPGYPGAWTYENTDGLGLIEYMLWAQDLNMEPVLAVWSGHYLDSVSLPEDQLAPYVQAAVDQLEFLMGDTSTQWGAERAKLGYPEPFEINFVEVGNEDSLGDGMESYAAYRFAAFYHAIHDAYPNINIMASYYDVGPVHPPFPHTSGDFHEYGVPLDFSSQFNYFDNYTAAHPLLLGEYAVIQYDAPGVDGPNYSPGAPRAMFPFWYGTVSEAVYLLGAEVNSAKIIGAAYAPSFMNLNNWQWIPDMIAFDANPANLLLSTSFRMIELLSGTRITENLPTSGNASNPVYWVAGRNDITGSHILKAVVYNSTADVPFSVTFEGIGAGAAANLTYLTAPMNSSNTLGNEVVQTSVSTVTAGSSGAFSFTLPPYSIAVMEIGAGAVGGGWNYTEPSSREGWQGWNDWQGGRLNATWNEWGQRVG</sequence>
<organism evidence="10 11">
    <name type="scientific">Neohortaea acidophila</name>
    <dbReference type="NCBI Taxonomy" id="245834"/>
    <lineage>
        <taxon>Eukaryota</taxon>
        <taxon>Fungi</taxon>
        <taxon>Dikarya</taxon>
        <taxon>Ascomycota</taxon>
        <taxon>Pezizomycotina</taxon>
        <taxon>Dothideomycetes</taxon>
        <taxon>Dothideomycetidae</taxon>
        <taxon>Mycosphaerellales</taxon>
        <taxon>Teratosphaeriaceae</taxon>
        <taxon>Neohortaea</taxon>
    </lineage>
</organism>
<dbReference type="GeneID" id="54473058"/>
<dbReference type="EC" id="3.2.1.55" evidence="4"/>
<feature type="domain" description="Alpha-L-arabinofuranosidase C-terminal" evidence="9">
    <location>
        <begin position="471"/>
        <end position="637"/>
    </location>
</feature>
<evidence type="ECO:0000256" key="3">
    <source>
        <dbReference type="ARBA" id="ARBA00007186"/>
    </source>
</evidence>
<evidence type="ECO:0000256" key="6">
    <source>
        <dbReference type="ARBA" id="ARBA00022801"/>
    </source>
</evidence>
<dbReference type="PANTHER" id="PTHR31776:SF0">
    <property type="entry name" value="ALPHA-L-ARABINOFURANOSIDASE 1"/>
    <property type="match status" value="1"/>
</dbReference>
<feature type="chain" id="PRO_5025484470" description="non-reducing end alpha-L-arabinofuranosidase" evidence="8">
    <location>
        <begin position="18"/>
        <end position="686"/>
    </location>
</feature>
<dbReference type="Gene3D" id="3.20.20.80">
    <property type="entry name" value="Glycosidases"/>
    <property type="match status" value="1"/>
</dbReference>
<reference evidence="10" key="1">
    <citation type="journal article" date="2020" name="Stud. Mycol.">
        <title>101 Dothideomycetes genomes: a test case for predicting lifestyles and emergence of pathogens.</title>
        <authorList>
            <person name="Haridas S."/>
            <person name="Albert R."/>
            <person name="Binder M."/>
            <person name="Bloem J."/>
            <person name="Labutti K."/>
            <person name="Salamov A."/>
            <person name="Andreopoulos B."/>
            <person name="Baker S."/>
            <person name="Barry K."/>
            <person name="Bills G."/>
            <person name="Bluhm B."/>
            <person name="Cannon C."/>
            <person name="Castanera R."/>
            <person name="Culley D."/>
            <person name="Daum C."/>
            <person name="Ezra D."/>
            <person name="Gonzalez J."/>
            <person name="Henrissat B."/>
            <person name="Kuo A."/>
            <person name="Liang C."/>
            <person name="Lipzen A."/>
            <person name="Lutzoni F."/>
            <person name="Magnuson J."/>
            <person name="Mondo S."/>
            <person name="Nolan M."/>
            <person name="Ohm R."/>
            <person name="Pangilinan J."/>
            <person name="Park H.-J."/>
            <person name="Ramirez L."/>
            <person name="Alfaro M."/>
            <person name="Sun H."/>
            <person name="Tritt A."/>
            <person name="Yoshinaga Y."/>
            <person name="Zwiers L.-H."/>
            <person name="Turgeon B."/>
            <person name="Goodwin S."/>
            <person name="Spatafora J."/>
            <person name="Crous P."/>
            <person name="Grigoriev I."/>
        </authorList>
    </citation>
    <scope>NUCLEOTIDE SEQUENCE</scope>
    <source>
        <strain evidence="10">CBS 113389</strain>
    </source>
</reference>
<accession>A0A6A6PSQ6</accession>
<dbReference type="UniPathway" id="UPA00667"/>
<dbReference type="InterPro" id="IPR017853">
    <property type="entry name" value="GH"/>
</dbReference>
<dbReference type="GO" id="GO:0046373">
    <property type="term" value="P:L-arabinose metabolic process"/>
    <property type="evidence" value="ECO:0007669"/>
    <property type="project" value="InterPro"/>
</dbReference>
<keyword evidence="6" id="KW-0378">Hydrolase</keyword>
<evidence type="ECO:0000313" key="11">
    <source>
        <dbReference type="Proteomes" id="UP000799767"/>
    </source>
</evidence>
<comment type="similarity">
    <text evidence="3">Belongs to the glycosyl hydrolase 51 family.</text>
</comment>
<dbReference type="InterPro" id="IPR008979">
    <property type="entry name" value="Galactose-bd-like_sf"/>
</dbReference>
<dbReference type="OrthoDB" id="406864at2759"/>
<dbReference type="GO" id="GO:0046556">
    <property type="term" value="F:alpha-L-arabinofuranosidase activity"/>
    <property type="evidence" value="ECO:0007669"/>
    <property type="project" value="UniProtKB-EC"/>
</dbReference>
<dbReference type="SUPFAM" id="SSF49785">
    <property type="entry name" value="Galactose-binding domain-like"/>
    <property type="match status" value="1"/>
</dbReference>
<evidence type="ECO:0000313" key="10">
    <source>
        <dbReference type="EMBL" id="KAF2482523.1"/>
    </source>
</evidence>
<protein>
    <recommendedName>
        <fullName evidence="4">non-reducing end alpha-L-arabinofuranosidase</fullName>
        <ecNumber evidence="4">3.2.1.55</ecNumber>
    </recommendedName>
</protein>
<evidence type="ECO:0000256" key="4">
    <source>
        <dbReference type="ARBA" id="ARBA00012670"/>
    </source>
</evidence>
<dbReference type="InterPro" id="IPR010720">
    <property type="entry name" value="Alpha-L-AF_C"/>
</dbReference>
<evidence type="ECO:0000256" key="1">
    <source>
        <dbReference type="ARBA" id="ARBA00001462"/>
    </source>
</evidence>
<evidence type="ECO:0000256" key="2">
    <source>
        <dbReference type="ARBA" id="ARBA00004834"/>
    </source>
</evidence>
<keyword evidence="5 8" id="KW-0732">Signal</keyword>
<dbReference type="SMART" id="SM00813">
    <property type="entry name" value="Alpha-L-AF_C"/>
    <property type="match status" value="1"/>
</dbReference>
<gene>
    <name evidence="10" type="ORF">BDY17DRAFT_281500</name>
</gene>
<dbReference type="PANTHER" id="PTHR31776">
    <property type="entry name" value="ALPHA-L-ARABINOFURANOSIDASE 1"/>
    <property type="match status" value="1"/>
</dbReference>
<dbReference type="Proteomes" id="UP000799767">
    <property type="component" value="Unassembled WGS sequence"/>
</dbReference>
<evidence type="ECO:0000259" key="9">
    <source>
        <dbReference type="SMART" id="SM00813"/>
    </source>
</evidence>
<dbReference type="InterPro" id="IPR013780">
    <property type="entry name" value="Glyco_hydro_b"/>
</dbReference>
<keyword evidence="7" id="KW-0325">Glycoprotein</keyword>
<comment type="catalytic activity">
    <reaction evidence="1">
        <text>Hydrolysis of terminal non-reducing alpha-L-arabinofuranoside residues in alpha-L-arabinosides.</text>
        <dbReference type="EC" id="3.2.1.55"/>
    </reaction>
</comment>
<name>A0A6A6PSQ6_9PEZI</name>
<dbReference type="InterPro" id="IPR051563">
    <property type="entry name" value="Glycosyl_Hydrolase_51"/>
</dbReference>
<comment type="pathway">
    <text evidence="2">Glycan metabolism; L-arabinan degradation.</text>
</comment>
<evidence type="ECO:0000256" key="7">
    <source>
        <dbReference type="ARBA" id="ARBA00023180"/>
    </source>
</evidence>
<evidence type="ECO:0000256" key="5">
    <source>
        <dbReference type="ARBA" id="ARBA00022729"/>
    </source>
</evidence>
<evidence type="ECO:0000256" key="8">
    <source>
        <dbReference type="SAM" id="SignalP"/>
    </source>
</evidence>
<feature type="signal peptide" evidence="8">
    <location>
        <begin position="1"/>
        <end position="17"/>
    </location>
</feature>